<organism evidence="2 3">
    <name type="scientific">Pygocentrus nattereri</name>
    <name type="common">Red-bellied piranha</name>
    <dbReference type="NCBI Taxonomy" id="42514"/>
    <lineage>
        <taxon>Eukaryota</taxon>
        <taxon>Metazoa</taxon>
        <taxon>Chordata</taxon>
        <taxon>Craniata</taxon>
        <taxon>Vertebrata</taxon>
        <taxon>Euteleostomi</taxon>
        <taxon>Actinopterygii</taxon>
        <taxon>Neopterygii</taxon>
        <taxon>Teleostei</taxon>
        <taxon>Ostariophysi</taxon>
        <taxon>Characiformes</taxon>
        <taxon>Characoidei</taxon>
        <taxon>Pygocentrus</taxon>
    </lineage>
</organism>
<dbReference type="PANTHER" id="PTHR46810:SF1">
    <property type="entry name" value="INACTIVE POLYGLYCYLASE TTLL10"/>
    <property type="match status" value="1"/>
</dbReference>
<dbReference type="Pfam" id="PF03133">
    <property type="entry name" value="TTL"/>
    <property type="match status" value="1"/>
</dbReference>
<feature type="region of interest" description="Disordered" evidence="1">
    <location>
        <begin position="37"/>
        <end position="90"/>
    </location>
</feature>
<dbReference type="STRING" id="42514.ENSPNAP00000032325"/>
<dbReference type="GeneTree" id="ENSGT00940000160919"/>
<dbReference type="OMA" id="SRMWICK"/>
<keyword evidence="3" id="KW-1185">Reference proteome</keyword>
<feature type="region of interest" description="Disordered" evidence="1">
    <location>
        <begin position="1"/>
        <end position="25"/>
    </location>
</feature>
<dbReference type="PANTHER" id="PTHR46810">
    <property type="entry name" value="INACTIVE POLYGLYCYLASE TTLL10"/>
    <property type="match status" value="1"/>
</dbReference>
<dbReference type="GO" id="GO:0070737">
    <property type="term" value="F:protein-glycine ligase activity, elongating"/>
    <property type="evidence" value="ECO:0007669"/>
    <property type="project" value="TreeGrafter"/>
</dbReference>
<feature type="region of interest" description="Disordered" evidence="1">
    <location>
        <begin position="611"/>
        <end position="644"/>
    </location>
</feature>
<dbReference type="InterPro" id="IPR027752">
    <property type="entry name" value="TTLL10"/>
</dbReference>
<feature type="compositionally biased region" description="Polar residues" evidence="1">
    <location>
        <begin position="679"/>
        <end position="691"/>
    </location>
</feature>
<dbReference type="Gene3D" id="3.30.470.20">
    <property type="entry name" value="ATP-grasp fold, B domain"/>
    <property type="match status" value="1"/>
</dbReference>
<evidence type="ECO:0000313" key="2">
    <source>
        <dbReference type="Ensembl" id="ENSPNAP00000032325.2"/>
    </source>
</evidence>
<proteinExistence type="predicted"/>
<feature type="compositionally biased region" description="Basic and acidic residues" evidence="1">
    <location>
        <begin position="11"/>
        <end position="23"/>
    </location>
</feature>
<name>A0A3B4E942_PYGNA</name>
<dbReference type="Ensembl" id="ENSPNAT00000022121.2">
    <property type="protein sequence ID" value="ENSPNAP00000032325.2"/>
    <property type="gene ID" value="ENSPNAG00000003640.2"/>
</dbReference>
<reference evidence="2" key="3">
    <citation type="submission" date="2025-09" db="UniProtKB">
        <authorList>
            <consortium name="Ensembl"/>
        </authorList>
    </citation>
    <scope>IDENTIFICATION</scope>
</reference>
<feature type="region of interest" description="Disordered" evidence="1">
    <location>
        <begin position="114"/>
        <end position="140"/>
    </location>
</feature>
<feature type="compositionally biased region" description="Basic and acidic residues" evidence="1">
    <location>
        <begin position="125"/>
        <end position="138"/>
    </location>
</feature>
<evidence type="ECO:0000313" key="3">
    <source>
        <dbReference type="Proteomes" id="UP001501920"/>
    </source>
</evidence>
<dbReference type="Proteomes" id="UP001501920">
    <property type="component" value="Chromosome 9"/>
</dbReference>
<dbReference type="InterPro" id="IPR004344">
    <property type="entry name" value="TTL/TTLL_fam"/>
</dbReference>
<evidence type="ECO:0000256" key="1">
    <source>
        <dbReference type="SAM" id="MobiDB-lite"/>
    </source>
</evidence>
<dbReference type="CTD" id="254173"/>
<dbReference type="GeneID" id="108434162"/>
<reference evidence="2 3" key="1">
    <citation type="submission" date="2020-10" db="EMBL/GenBank/DDBJ databases">
        <title>Pygocentrus nattereri (red-bellied piranha) genome, fPygNat1, primary haplotype.</title>
        <authorList>
            <person name="Myers G."/>
            <person name="Meyer A."/>
            <person name="Karagic N."/>
            <person name="Pippel M."/>
            <person name="Winkler S."/>
            <person name="Tracey A."/>
            <person name="Wood J."/>
            <person name="Formenti G."/>
            <person name="Howe K."/>
            <person name="Fedrigo O."/>
            <person name="Jarvis E.D."/>
        </authorList>
    </citation>
    <scope>NUCLEOTIDE SEQUENCE [LARGE SCALE GENOMIC DNA]</scope>
</reference>
<accession>A0A3B4E942</accession>
<feature type="compositionally biased region" description="Basic and acidic residues" evidence="1">
    <location>
        <begin position="42"/>
        <end position="66"/>
    </location>
</feature>
<sequence length="813" mass="91378">MSSASWGEPAQRSEECVTERPQGEECVYGDAIVTEELEEAEKEFGKDEVQGGKEGTLEHVGEDKQQKRMKSHGRRQDTQGMNEKQVTQADGAAPASICLVEHYLSASRRSTLKQQRRAAQVHYPQADKDGDKHPDEPRGPGPFFFFGGGNGASIVIPYCESKGWQRIYDKTREDYKLKWCELKAPCTYNSFRAGEQLVYQIPNNKVLTTKIGLLNSLREYDRVCSKVKQGQGLRKLKMEEFIPDTFRMDVKDEREAFFAQQEGLHAGKGNMWICKPTGLNQGRGIFLLRNLEDIIGFRAKIENKADGLANRKFPFRMPQAQITQRYIQNPLLLKGKKFDVRSYFLIACTTPYMVFFRHGYVRLTCDLYDPNSFNLSAHLTNQYMQKKNPLYSMLKEETVWSMERFNAYINENFMEPKDLPKDWVLSVFAKRMQQIMIQCFLAVKSKLECKLGYFDLIGCDFLIDEDFKVWLLEMNCNPALHTNCEVLKEVVPRTVTETLDLALEIFNKCRGGLKLFPLSSQKDFVLLYCGESTSIPFTKQRSRTVGSLRMAHPKRGSTPKKTNRATVAPNGDNSATRTTGSICSSETLANHSVPSVLANSSCSSSTASSSLSFVEPVKPKQNSTSETFASTTDITTSETPANHNVPFSACPSYSSSSSSGPTPAVFKAIFCDQQLAESQSKQVSGKTTTTQKSRRAKPAEKSRSRPRTRKATQNRLELRLNKCTWQQSGMTTVFRMPPETARAKSTITSLSSPALSEALDLTRGLRSQGNQYGRSFCLKPTESDLAQSLSCQPLRSEKLESFTSTEKSSPVKS</sequence>
<dbReference type="AlphaFoldDB" id="A0A3B4E942"/>
<feature type="region of interest" description="Disordered" evidence="1">
    <location>
        <begin position="679"/>
        <end position="714"/>
    </location>
</feature>
<feature type="compositionally biased region" description="Polar residues" evidence="1">
    <location>
        <begin position="78"/>
        <end position="88"/>
    </location>
</feature>
<feature type="compositionally biased region" description="Basic residues" evidence="1">
    <location>
        <begin position="551"/>
        <end position="563"/>
    </location>
</feature>
<reference evidence="2" key="2">
    <citation type="submission" date="2025-08" db="UniProtKB">
        <authorList>
            <consortium name="Ensembl"/>
        </authorList>
    </citation>
    <scope>IDENTIFICATION</scope>
</reference>
<dbReference type="PROSITE" id="PS51221">
    <property type="entry name" value="TTL"/>
    <property type="match status" value="1"/>
</dbReference>
<feature type="region of interest" description="Disordered" evidence="1">
    <location>
        <begin position="550"/>
        <end position="579"/>
    </location>
</feature>
<protein>
    <submittedName>
        <fullName evidence="2">Tubulin tyrosine ligase-like family, member 10</fullName>
    </submittedName>
</protein>
<dbReference type="SUPFAM" id="SSF56059">
    <property type="entry name" value="Glutathione synthetase ATP-binding domain-like"/>
    <property type="match status" value="1"/>
</dbReference>
<feature type="compositionally biased region" description="Polar residues" evidence="1">
    <location>
        <begin position="620"/>
        <end position="642"/>
    </location>
</feature>
<dbReference type="RefSeq" id="XP_017564607.1">
    <property type="nucleotide sequence ID" value="XM_017709118.2"/>
</dbReference>